<dbReference type="Proteomes" id="UP000541109">
    <property type="component" value="Unassembled WGS sequence"/>
</dbReference>
<dbReference type="RefSeq" id="WP_182167664.1">
    <property type="nucleotide sequence ID" value="NZ_JACFXV010000064.1"/>
</dbReference>
<dbReference type="Gene3D" id="3.40.50.170">
    <property type="entry name" value="Formyl transferase, N-terminal domain"/>
    <property type="match status" value="1"/>
</dbReference>
<reference evidence="3 4" key="1">
    <citation type="submission" date="2020-07" db="EMBL/GenBank/DDBJ databases">
        <title>Stappia sp., F7233, whole genome shotgun sequencing project.</title>
        <authorList>
            <person name="Jiang S."/>
            <person name="Liu Z.W."/>
            <person name="Du Z.J."/>
        </authorList>
    </citation>
    <scope>NUCLEOTIDE SEQUENCE [LARGE SCALE GENOMIC DNA]</scope>
    <source>
        <strain evidence="3 4">F7233</strain>
    </source>
</reference>
<dbReference type="Pfam" id="PF00551">
    <property type="entry name" value="Formyl_trans_N"/>
    <property type="match status" value="1"/>
</dbReference>
<dbReference type="InterPro" id="IPR002376">
    <property type="entry name" value="Formyl_transf_N"/>
</dbReference>
<dbReference type="PROSITE" id="PS00373">
    <property type="entry name" value="GART"/>
    <property type="match status" value="1"/>
</dbReference>
<name>A0A839AJ04_9HYPH</name>
<proteinExistence type="predicted"/>
<feature type="domain" description="Formyl transferase N-terminal" evidence="2">
    <location>
        <begin position="51"/>
        <end position="124"/>
    </location>
</feature>
<dbReference type="InterPro" id="IPR001555">
    <property type="entry name" value="GART_AS"/>
</dbReference>
<comment type="caution">
    <text evidence="3">The sequence shown here is derived from an EMBL/GenBank/DDBJ whole genome shotgun (WGS) entry which is preliminary data.</text>
</comment>
<evidence type="ECO:0000313" key="3">
    <source>
        <dbReference type="EMBL" id="MBA5778904.1"/>
    </source>
</evidence>
<accession>A0A839AJ04</accession>
<dbReference type="AlphaFoldDB" id="A0A839AJ04"/>
<evidence type="ECO:0000259" key="2">
    <source>
        <dbReference type="Pfam" id="PF00551"/>
    </source>
</evidence>
<keyword evidence="4" id="KW-1185">Reference proteome</keyword>
<feature type="region of interest" description="Disordered" evidence="1">
    <location>
        <begin position="146"/>
        <end position="169"/>
    </location>
</feature>
<dbReference type="SUPFAM" id="SSF53328">
    <property type="entry name" value="Formyltransferase"/>
    <property type="match status" value="1"/>
</dbReference>
<sequence length="169" mass="18871">MQPEEGAFFRELLRPHVPEAEFRLAGSAAELSAVMRGGPASRLISFCSPVIVPPSILRQLPGRAYNFHPGPPERRGYRPAAFAAREKARDFGVTLHEMAAEVDSGPIVEASRFELEDDLREEQISIEAYRHLVTLARRHAPRLADISRPLQPSGDAWSGPIRRKRDLGR</sequence>
<evidence type="ECO:0000313" key="4">
    <source>
        <dbReference type="Proteomes" id="UP000541109"/>
    </source>
</evidence>
<dbReference type="EMBL" id="JACFXV010000064">
    <property type="protein sequence ID" value="MBA5778904.1"/>
    <property type="molecule type" value="Genomic_DNA"/>
</dbReference>
<protein>
    <recommendedName>
        <fullName evidence="2">Formyl transferase N-terminal domain-containing protein</fullName>
    </recommendedName>
</protein>
<dbReference type="InterPro" id="IPR036477">
    <property type="entry name" value="Formyl_transf_N_sf"/>
</dbReference>
<evidence type="ECO:0000256" key="1">
    <source>
        <dbReference type="SAM" id="MobiDB-lite"/>
    </source>
</evidence>
<organism evidence="3 4">
    <name type="scientific">Stappia albiluteola</name>
    <dbReference type="NCBI Taxonomy" id="2758565"/>
    <lineage>
        <taxon>Bacteria</taxon>
        <taxon>Pseudomonadati</taxon>
        <taxon>Pseudomonadota</taxon>
        <taxon>Alphaproteobacteria</taxon>
        <taxon>Hyphomicrobiales</taxon>
        <taxon>Stappiaceae</taxon>
        <taxon>Stappia</taxon>
    </lineage>
</organism>
<gene>
    <name evidence="3" type="ORF">H2509_17390</name>
</gene>